<dbReference type="FunFam" id="3.40.850.10:FF:000021">
    <property type="entry name" value="kinesin-like protein KIF16B isoform X1"/>
    <property type="match status" value="1"/>
</dbReference>
<feature type="region of interest" description="Disordered" evidence="6">
    <location>
        <begin position="638"/>
        <end position="695"/>
    </location>
</feature>
<evidence type="ECO:0000313" key="9">
    <source>
        <dbReference type="Proteomes" id="UP000324091"/>
    </source>
</evidence>
<name>A0A5C6PGM4_9TELE</name>
<feature type="compositionally biased region" description="Basic and acidic residues" evidence="6">
    <location>
        <begin position="657"/>
        <end position="668"/>
    </location>
</feature>
<comment type="similarity">
    <text evidence="5">Belongs to the TRAFAC class myosin-kinesin ATPase superfamily. Kinesin family.</text>
</comment>
<protein>
    <submittedName>
        <fullName evidence="8">Kinesin-like protein KIF16B</fullName>
    </submittedName>
</protein>
<evidence type="ECO:0000256" key="2">
    <source>
        <dbReference type="ARBA" id="ARBA00022840"/>
    </source>
</evidence>
<evidence type="ECO:0000256" key="4">
    <source>
        <dbReference type="ARBA" id="ARBA00023175"/>
    </source>
</evidence>
<reference evidence="8 9" key="1">
    <citation type="submission" date="2019-04" db="EMBL/GenBank/DDBJ databases">
        <title>Chromosome genome assembly for Takifugu flavidus.</title>
        <authorList>
            <person name="Xiao S."/>
        </authorList>
    </citation>
    <scope>NUCLEOTIDE SEQUENCE [LARGE SCALE GENOMIC DNA]</scope>
    <source>
        <strain evidence="8">HTHZ2018</strain>
        <tissue evidence="8">Muscle</tissue>
    </source>
</reference>
<proteinExistence type="inferred from homology"/>
<dbReference type="SMART" id="SM00129">
    <property type="entry name" value="KISc"/>
    <property type="match status" value="1"/>
</dbReference>
<dbReference type="GO" id="GO:0008017">
    <property type="term" value="F:microtubule binding"/>
    <property type="evidence" value="ECO:0007669"/>
    <property type="project" value="InterPro"/>
</dbReference>
<feature type="compositionally biased region" description="Polar residues" evidence="6">
    <location>
        <begin position="747"/>
        <end position="766"/>
    </location>
</feature>
<dbReference type="InterPro" id="IPR036961">
    <property type="entry name" value="Kinesin_motor_dom_sf"/>
</dbReference>
<dbReference type="Gene3D" id="2.60.200.20">
    <property type="match status" value="1"/>
</dbReference>
<dbReference type="InterPro" id="IPR001752">
    <property type="entry name" value="Kinesin_motor_dom"/>
</dbReference>
<keyword evidence="1 5" id="KW-0547">Nucleotide-binding</keyword>
<dbReference type="EMBL" id="RHFK02000003">
    <property type="protein sequence ID" value="TWW78693.1"/>
    <property type="molecule type" value="Genomic_DNA"/>
</dbReference>
<comment type="caution">
    <text evidence="8">The sequence shown here is derived from an EMBL/GenBank/DDBJ whole genome shotgun (WGS) entry which is preliminary data.</text>
</comment>
<dbReference type="GO" id="GO:0007018">
    <property type="term" value="P:microtubule-based movement"/>
    <property type="evidence" value="ECO:0007669"/>
    <property type="project" value="InterPro"/>
</dbReference>
<feature type="binding site" evidence="5">
    <location>
        <begin position="94"/>
        <end position="101"/>
    </location>
    <ligand>
        <name>ATP</name>
        <dbReference type="ChEBI" id="CHEBI:30616"/>
    </ligand>
</feature>
<dbReference type="PANTHER" id="PTHR47117:SF6">
    <property type="entry name" value="KINESIN-LIKE PROTEIN KIF16B"/>
    <property type="match status" value="1"/>
</dbReference>
<dbReference type="Proteomes" id="UP000324091">
    <property type="component" value="Chromosome 11"/>
</dbReference>
<keyword evidence="3" id="KW-0175">Coiled coil</keyword>
<keyword evidence="4 5" id="KW-0505">Motor protein</keyword>
<keyword evidence="9" id="KW-1185">Reference proteome</keyword>
<dbReference type="Pfam" id="PF00225">
    <property type="entry name" value="Kinesin"/>
    <property type="match status" value="1"/>
</dbReference>
<organism evidence="8 9">
    <name type="scientific">Takifugu flavidus</name>
    <name type="common">sansaifugu</name>
    <dbReference type="NCBI Taxonomy" id="433684"/>
    <lineage>
        <taxon>Eukaryota</taxon>
        <taxon>Metazoa</taxon>
        <taxon>Chordata</taxon>
        <taxon>Craniata</taxon>
        <taxon>Vertebrata</taxon>
        <taxon>Euteleostomi</taxon>
        <taxon>Actinopterygii</taxon>
        <taxon>Neopterygii</taxon>
        <taxon>Teleostei</taxon>
        <taxon>Neoteleostei</taxon>
        <taxon>Acanthomorphata</taxon>
        <taxon>Eupercaria</taxon>
        <taxon>Tetraodontiformes</taxon>
        <taxon>Tetradontoidea</taxon>
        <taxon>Tetraodontidae</taxon>
        <taxon>Takifugu</taxon>
    </lineage>
</organism>
<dbReference type="InterPro" id="IPR008984">
    <property type="entry name" value="SMAD_FHA_dom_sf"/>
</dbReference>
<evidence type="ECO:0000256" key="5">
    <source>
        <dbReference type="PROSITE-ProRule" id="PRU00283"/>
    </source>
</evidence>
<evidence type="ECO:0000256" key="6">
    <source>
        <dbReference type="SAM" id="MobiDB-lite"/>
    </source>
</evidence>
<evidence type="ECO:0000259" key="7">
    <source>
        <dbReference type="PROSITE" id="PS50067"/>
    </source>
</evidence>
<feature type="domain" description="Kinesin motor" evidence="7">
    <location>
        <begin position="3"/>
        <end position="349"/>
    </location>
</feature>
<keyword evidence="2 5" id="KW-0067">ATP-binding</keyword>
<dbReference type="InterPro" id="IPR027417">
    <property type="entry name" value="P-loop_NTPase"/>
</dbReference>
<dbReference type="GO" id="GO:0003777">
    <property type="term" value="F:microtubule motor activity"/>
    <property type="evidence" value="ECO:0007669"/>
    <property type="project" value="InterPro"/>
</dbReference>
<dbReference type="Pfam" id="PF00498">
    <property type="entry name" value="FHA"/>
    <property type="match status" value="1"/>
</dbReference>
<dbReference type="PROSITE" id="PS00411">
    <property type="entry name" value="KINESIN_MOTOR_1"/>
    <property type="match status" value="1"/>
</dbReference>
<dbReference type="GO" id="GO:0005524">
    <property type="term" value="F:ATP binding"/>
    <property type="evidence" value="ECO:0007669"/>
    <property type="project" value="UniProtKB-UniRule"/>
</dbReference>
<dbReference type="InterPro" id="IPR000253">
    <property type="entry name" value="FHA_dom"/>
</dbReference>
<dbReference type="PRINTS" id="PR00380">
    <property type="entry name" value="KINESINHEAVY"/>
</dbReference>
<dbReference type="SUPFAM" id="SSF52540">
    <property type="entry name" value="P-loop containing nucleoside triphosphate hydrolases"/>
    <property type="match status" value="1"/>
</dbReference>
<feature type="region of interest" description="Disordered" evidence="6">
    <location>
        <begin position="400"/>
        <end position="429"/>
    </location>
</feature>
<gene>
    <name evidence="8" type="ORF">D4764_11G0008140</name>
</gene>
<sequence length="1332" mass="144206">MASVRVAVRVRPLNKREKELSSIINIMGNTASVSKPSSAPPGHELKVFSYDFSYDSTDKESFTFASQEKIYNDLGPDVLKAAFKGVNACVFAYGQTGSGKTYTMMGHPGDKGIIPRLCEGLYGEMDQRKSSDTVSFCTEVSYLEIYNERVRDLLKKKAANGDGGLRVREHPLDGPYVENLSKCLVANHNDMEDLMALGNAHRSTGSTGMNHTSSRSHAIFTIRFSQAWFDAALPHKTLSKIHLVDLAGSERADVASTSGTRLKEGASINKSLVTLGSVISTLAEVGVRGASTKKKQVFIPYRDSVLTWLLKDSLGGNSVTTMIATVSPAAVNYGETLSTLRYASRAKNIVNCPTVNEDHGGKLIRELRAEVTRLQRLLKEANQIRHWWPSSTEQTELLRTDGKASSMGQTSVPAPVKESNKRSQRISQGETQTLEEASGFLNCHLPHLIGVNEDLLGDGLILYYLKEGRTLIGADEASCRGDIVLHGPGVLGEHCVLENLAGTVTLIPKEGALCSVNGSVVTGPSQLTQGDSIQLGPVTTLRFIQPSRVVQLGEHDDEHPAFYSSAYIYKFMEHLVKKMLPKIHVQGGLLSALCPSLTDGSKSAEEWTPRTSGLDEDLDGMVNSSAVTAIPGEYPIPHNSFQLDEDSQRGGVSTGEGQKEGALCHKSEPGLVSERPQEAQSVAERASYEGEQVWSGDASLQQTSVLGLGDGCGAKPEGNANKIQDAMADCSEGRPGSGESSLGKMSLLQSNGGSPSTTLLPQTSARTRPDKECSRGDFSTPEKPSSKAQFCSAATDGMASLVSKVSWITKDAEGLFWVFSMLLQQVGKEGLALVWACWSGHVLPLLRERKMVSVVMESDVITVIKANVCSLFNDAKIVSVKELPLVQLITMALRRSSPSGKMFRIFQDYVNSRCTSLRGLALGRNKEEEMPAVSLNSGDVPTNGGFPSPCWQNVADLHNRMIREGLQAPASGVPEICYAHTDKRTPGENWSVQSMEGVRRDQQRLMEFPDSLLSLQTLPLPALMDALQPLIPTASFNSRKIAAVYWLSVGKCGQAEPSPALLVLLETSLYAVTIDSGLLVLFCEQPLLELREVQISLAGQSLALMGATGGSSLHVYTYSEKLTKDLCCAILGVTHPGDDGVSQHPLLTGDLMQMSLDWTFGVADLQLDDGFRVSCTFQRSLVDLSYLLYQNMDQETIVLGDVRLLFYTTVAVCLGSRSKRLAQLVLTDTHLGLLQEAPCSGPAVPCRSRFHDLTLRRRSGVRCVVVHGEEESAVRLDVILANAKVGGHQESVTEAATPSVHILDSSPHAEVWKLTFSCSSEAACLINHLSNV</sequence>
<evidence type="ECO:0000256" key="1">
    <source>
        <dbReference type="ARBA" id="ARBA00022741"/>
    </source>
</evidence>
<dbReference type="InterPro" id="IPR019821">
    <property type="entry name" value="Kinesin_motor_CS"/>
</dbReference>
<evidence type="ECO:0000256" key="3">
    <source>
        <dbReference type="ARBA" id="ARBA00023054"/>
    </source>
</evidence>
<dbReference type="PROSITE" id="PS50067">
    <property type="entry name" value="KINESIN_MOTOR_2"/>
    <property type="match status" value="1"/>
</dbReference>
<evidence type="ECO:0000313" key="8">
    <source>
        <dbReference type="EMBL" id="TWW78693.1"/>
    </source>
</evidence>
<feature type="region of interest" description="Disordered" evidence="6">
    <location>
        <begin position="728"/>
        <end position="786"/>
    </location>
</feature>
<dbReference type="SUPFAM" id="SSF49879">
    <property type="entry name" value="SMAD/FHA domain"/>
    <property type="match status" value="1"/>
</dbReference>
<dbReference type="Gene3D" id="3.40.850.10">
    <property type="entry name" value="Kinesin motor domain"/>
    <property type="match status" value="1"/>
</dbReference>
<accession>A0A5C6PGM4</accession>
<dbReference type="PANTHER" id="PTHR47117">
    <property type="entry name" value="STAR-RELATED LIPID TRANSFER PROTEIN 9"/>
    <property type="match status" value="1"/>
</dbReference>